<keyword evidence="2" id="KW-0819">tRNA processing</keyword>
<dbReference type="PANTHER" id="PTHR11142">
    <property type="entry name" value="PSEUDOURIDYLATE SYNTHASE"/>
    <property type="match status" value="1"/>
</dbReference>
<evidence type="ECO:0000256" key="3">
    <source>
        <dbReference type="ARBA" id="ARBA00023235"/>
    </source>
</evidence>
<dbReference type="InterPro" id="IPR020095">
    <property type="entry name" value="PsdUridine_synth_TruA_C"/>
</dbReference>
<dbReference type="GO" id="GO:0005634">
    <property type="term" value="C:nucleus"/>
    <property type="evidence" value="ECO:0007669"/>
    <property type="project" value="TreeGrafter"/>
</dbReference>
<feature type="compositionally biased region" description="Low complexity" evidence="4">
    <location>
        <begin position="37"/>
        <end position="57"/>
    </location>
</feature>
<feature type="domain" description="Pseudouridine synthase I TruA alpha/beta" evidence="5">
    <location>
        <begin position="308"/>
        <end position="461"/>
    </location>
</feature>
<dbReference type="Gene3D" id="3.30.70.660">
    <property type="entry name" value="Pseudouridine synthase I, catalytic domain, C-terminal subdomain"/>
    <property type="match status" value="1"/>
</dbReference>
<evidence type="ECO:0000256" key="2">
    <source>
        <dbReference type="ARBA" id="ARBA00022694"/>
    </source>
</evidence>
<reference evidence="6 7" key="1">
    <citation type="journal article" date="2012" name="BMC Genomics">
        <title>Tools to kill: Genome of one of the most destructive plant pathogenic fungi Macrophomina phaseolina.</title>
        <authorList>
            <person name="Islam M.S."/>
            <person name="Haque M.S."/>
            <person name="Islam M.M."/>
            <person name="Emdad E.M."/>
            <person name="Halim A."/>
            <person name="Hossen Q.M.M."/>
            <person name="Hossain M.Z."/>
            <person name="Ahmed B."/>
            <person name="Rahim S."/>
            <person name="Rahman M.S."/>
            <person name="Alam M.M."/>
            <person name="Hou S."/>
            <person name="Wan X."/>
            <person name="Saito J.A."/>
            <person name="Alam M."/>
        </authorList>
    </citation>
    <scope>NUCLEOTIDE SEQUENCE [LARGE SCALE GENOMIC DNA]</scope>
    <source>
        <strain evidence="6 7">MS6</strain>
    </source>
</reference>
<dbReference type="AlphaFoldDB" id="K2RHZ5"/>
<sequence length="609" mass="66905">MNTAAWTDEEFVARRAEIEQRLARVTELEHKLAAQNATYTATASPTTTTTTATAGKPSAPPAPAKKPRAAPKPFDPSKYTTRLIALKFAYLGSNYNGFEHHANNMTPLPTIEEELWKALNKTRLILPTPKPGLKEDDINWEGCEYSKCGRTDRGVSAFGQVIGVRVRSNRPKPKPKKKQKLEDGAAAAAQEGGADAMEGVETGADAAVAAAEAGAEEEYEEPPFDDVKDEMPYCRVLNNVLPPDIRVLAWCPNPGDSFSARFNCKERRYKYFFTNPAFAPTPGAAGVYGGGEQSMREGWLDIAAMREAASYLEGLHDFRNFCKVDPAKQITNFERRIFHASIDRWNGGSGFARYTQNPQFQIPGLKPEERQSVVVGSGSGSGNDRDGDENHGPGLFTFNVHGSAFLWHQVRHLIAVLFLVGQGLEKPTIVKELLDVRSNPTKPKYEMASDTPLVLWDCIFPADQEGHPDHSQPDAMNWIYVGDERAFKGPRGNGLEEKFGHGGVIPDLWEVWHRRRIDEVLAGSLLDLVAAQGPQDGGGGDGVAAVKTGKGVRSSRLFDGGDAPRLMGQYVPVMKKERMEPVDVINARYLERKGGDKKAVATRQQDADE</sequence>
<keyword evidence="3" id="KW-0413">Isomerase</keyword>
<evidence type="ECO:0000259" key="5">
    <source>
        <dbReference type="Pfam" id="PF01416"/>
    </source>
</evidence>
<dbReference type="eggNOG" id="KOG2554">
    <property type="taxonomic scope" value="Eukaryota"/>
</dbReference>
<dbReference type="FunCoup" id="K2RHZ5">
    <property type="interactions" value="696"/>
</dbReference>
<evidence type="ECO:0000256" key="1">
    <source>
        <dbReference type="ARBA" id="ARBA00009375"/>
    </source>
</evidence>
<dbReference type="InterPro" id="IPR020097">
    <property type="entry name" value="PsdUridine_synth_TruA_a/b_dom"/>
</dbReference>
<feature type="compositionally biased region" description="Basic residues" evidence="4">
    <location>
        <begin position="167"/>
        <end position="179"/>
    </location>
</feature>
<dbReference type="STRING" id="1126212.K2RHZ5"/>
<feature type="region of interest" description="Disordered" evidence="4">
    <location>
        <begin position="366"/>
        <end position="390"/>
    </location>
</feature>
<dbReference type="GO" id="GO:0031119">
    <property type="term" value="P:tRNA pseudouridine synthesis"/>
    <property type="evidence" value="ECO:0007669"/>
    <property type="project" value="TreeGrafter"/>
</dbReference>
<dbReference type="InterPro" id="IPR001406">
    <property type="entry name" value="PsdUridine_synth_TruA"/>
</dbReference>
<dbReference type="Proteomes" id="UP000007129">
    <property type="component" value="Unassembled WGS sequence"/>
</dbReference>
<feature type="region of interest" description="Disordered" evidence="4">
    <location>
        <begin position="166"/>
        <end position="194"/>
    </location>
</feature>
<comment type="caution">
    <text evidence="6">The sequence shown here is derived from an EMBL/GenBank/DDBJ whole genome shotgun (WGS) entry which is preliminary data.</text>
</comment>
<dbReference type="GO" id="GO:0003723">
    <property type="term" value="F:RNA binding"/>
    <property type="evidence" value="ECO:0007669"/>
    <property type="project" value="InterPro"/>
</dbReference>
<evidence type="ECO:0000256" key="4">
    <source>
        <dbReference type="SAM" id="MobiDB-lite"/>
    </source>
</evidence>
<feature type="region of interest" description="Disordered" evidence="4">
    <location>
        <begin position="35"/>
        <end position="76"/>
    </location>
</feature>
<dbReference type="OrthoDB" id="25767at2759"/>
<protein>
    <submittedName>
        <fullName evidence="6">Pseudouridine synthase I TruA</fullName>
    </submittedName>
</protein>
<dbReference type="HAMAP" id="MF_00171">
    <property type="entry name" value="TruA"/>
    <property type="match status" value="1"/>
</dbReference>
<evidence type="ECO:0000313" key="6">
    <source>
        <dbReference type="EMBL" id="EKG12467.1"/>
    </source>
</evidence>
<organism evidence="6 7">
    <name type="scientific">Macrophomina phaseolina (strain MS6)</name>
    <name type="common">Charcoal rot fungus</name>
    <dbReference type="NCBI Taxonomy" id="1126212"/>
    <lineage>
        <taxon>Eukaryota</taxon>
        <taxon>Fungi</taxon>
        <taxon>Dikarya</taxon>
        <taxon>Ascomycota</taxon>
        <taxon>Pezizomycotina</taxon>
        <taxon>Dothideomycetes</taxon>
        <taxon>Dothideomycetes incertae sedis</taxon>
        <taxon>Botryosphaeriales</taxon>
        <taxon>Botryosphaeriaceae</taxon>
        <taxon>Macrophomina</taxon>
    </lineage>
</organism>
<dbReference type="Pfam" id="PF01416">
    <property type="entry name" value="PseudoU_synth_1"/>
    <property type="match status" value="1"/>
</dbReference>
<dbReference type="GO" id="GO:0009982">
    <property type="term" value="F:pseudouridine synthase activity"/>
    <property type="evidence" value="ECO:0007669"/>
    <property type="project" value="InterPro"/>
</dbReference>
<dbReference type="HOGENOM" id="CLU_014673_2_3_1"/>
<dbReference type="Gene3D" id="3.30.70.580">
    <property type="entry name" value="Pseudouridine synthase I, catalytic domain, N-terminal subdomain"/>
    <property type="match status" value="1"/>
</dbReference>
<gene>
    <name evidence="6" type="ORF">MPH_10424</name>
</gene>
<evidence type="ECO:0000313" key="7">
    <source>
        <dbReference type="Proteomes" id="UP000007129"/>
    </source>
</evidence>
<dbReference type="EMBL" id="AHHD01000450">
    <property type="protein sequence ID" value="EKG12467.1"/>
    <property type="molecule type" value="Genomic_DNA"/>
</dbReference>
<dbReference type="InterPro" id="IPR020094">
    <property type="entry name" value="TruA/RsuA/RluB/E/F_N"/>
</dbReference>
<accession>K2RHZ5</accession>
<dbReference type="InParanoid" id="K2RHZ5"/>
<name>K2RHZ5_MACPH</name>
<dbReference type="PANTHER" id="PTHR11142:SF5">
    <property type="entry name" value="TRNA PSEUDOURIDINE(38_39) SYNTHASE"/>
    <property type="match status" value="1"/>
</dbReference>
<dbReference type="GO" id="GO:0005737">
    <property type="term" value="C:cytoplasm"/>
    <property type="evidence" value="ECO:0007669"/>
    <property type="project" value="TreeGrafter"/>
</dbReference>
<dbReference type="GO" id="GO:1990481">
    <property type="term" value="P:mRNA pseudouridine synthesis"/>
    <property type="evidence" value="ECO:0007669"/>
    <property type="project" value="TreeGrafter"/>
</dbReference>
<feature type="compositionally biased region" description="Low complexity" evidence="4">
    <location>
        <begin position="184"/>
        <end position="194"/>
    </location>
</feature>
<dbReference type="SUPFAM" id="SSF55120">
    <property type="entry name" value="Pseudouridine synthase"/>
    <property type="match status" value="1"/>
</dbReference>
<proteinExistence type="inferred from homology"/>
<dbReference type="VEuPathDB" id="FungiDB:MPH_10424"/>
<comment type="similarity">
    <text evidence="1">Belongs to the tRNA pseudouridine synthase TruA family.</text>
</comment>
<dbReference type="InterPro" id="IPR020103">
    <property type="entry name" value="PsdUridine_synth_cat_dom_sf"/>
</dbReference>